<evidence type="ECO:0000256" key="1">
    <source>
        <dbReference type="ARBA" id="ARBA00006484"/>
    </source>
</evidence>
<dbReference type="SUPFAM" id="SSF51735">
    <property type="entry name" value="NAD(P)-binding Rossmann-fold domains"/>
    <property type="match status" value="1"/>
</dbReference>
<dbReference type="InterPro" id="IPR002347">
    <property type="entry name" value="SDR_fam"/>
</dbReference>
<dbReference type="NCBIfam" id="NF005559">
    <property type="entry name" value="PRK07231.1"/>
    <property type="match status" value="1"/>
</dbReference>
<proteinExistence type="inferred from homology"/>
<dbReference type="InterPro" id="IPR020904">
    <property type="entry name" value="Sc_DH/Rdtase_CS"/>
</dbReference>
<keyword evidence="2" id="KW-0560">Oxidoreductase</keyword>
<dbReference type="PANTHER" id="PTHR42760">
    <property type="entry name" value="SHORT-CHAIN DEHYDROGENASES/REDUCTASES FAMILY MEMBER"/>
    <property type="match status" value="1"/>
</dbReference>
<dbReference type="EMBL" id="JBBKZS010000023">
    <property type="protein sequence ID" value="MEJ8859113.1"/>
    <property type="molecule type" value="Genomic_DNA"/>
</dbReference>
<evidence type="ECO:0000313" key="3">
    <source>
        <dbReference type="Proteomes" id="UP001367030"/>
    </source>
</evidence>
<comment type="similarity">
    <text evidence="1">Belongs to the short-chain dehydrogenases/reductases (SDR) family.</text>
</comment>
<gene>
    <name evidence="2" type="ORF">WKW79_31395</name>
</gene>
<keyword evidence="3" id="KW-1185">Reference proteome</keyword>
<protein>
    <submittedName>
        <fullName evidence="2">Glucose 1-dehydrogenase</fullName>
        <ecNumber evidence="2">1.1.1.47</ecNumber>
    </submittedName>
</protein>
<dbReference type="Gene3D" id="3.40.50.720">
    <property type="entry name" value="NAD(P)-binding Rossmann-like Domain"/>
    <property type="match status" value="1"/>
</dbReference>
<dbReference type="RefSeq" id="WP_340339154.1">
    <property type="nucleotide sequence ID" value="NZ_JBBKZS010000023.1"/>
</dbReference>
<accession>A0ABU8XGW5</accession>
<sequence>MNTAKLLQDKVAIVTGAGRGLGEAIARAYAAEGAKVIVSDIDAASAQKVAASLPGATAMACDVRVPEQVEALVAAAVKQHGRLDIMVPNAGIGTLSPLAATSYEQWREVTSVNLDGVFLCIRYAAPALIAAGGGAIVTMASVTAKGAVPLIGSYAAAKAGVMSLTQTAAVELRAHNVRVNAILPAFIETDMVKPRKKEFEQLLNIPDFDAVIAQRQGRYGTPEEVANLAVFLASERASFSNGSGFVLDGGVSSSLL</sequence>
<dbReference type="Proteomes" id="UP001367030">
    <property type="component" value="Unassembled WGS sequence"/>
</dbReference>
<organism evidence="2 3">
    <name type="scientific">Variovorax robiniae</name>
    <dbReference type="NCBI Taxonomy" id="1836199"/>
    <lineage>
        <taxon>Bacteria</taxon>
        <taxon>Pseudomonadati</taxon>
        <taxon>Pseudomonadota</taxon>
        <taxon>Betaproteobacteria</taxon>
        <taxon>Burkholderiales</taxon>
        <taxon>Comamonadaceae</taxon>
        <taxon>Variovorax</taxon>
    </lineage>
</organism>
<reference evidence="2 3" key="1">
    <citation type="submission" date="2024-03" db="EMBL/GenBank/DDBJ databases">
        <title>Novel species of the genus Variovorax.</title>
        <authorList>
            <person name="Liu Q."/>
            <person name="Xin Y.-H."/>
        </authorList>
    </citation>
    <scope>NUCLEOTIDE SEQUENCE [LARGE SCALE GENOMIC DNA]</scope>
    <source>
        <strain evidence="2 3">KACC 18901</strain>
    </source>
</reference>
<dbReference type="PROSITE" id="PS00061">
    <property type="entry name" value="ADH_SHORT"/>
    <property type="match status" value="1"/>
</dbReference>
<evidence type="ECO:0000313" key="2">
    <source>
        <dbReference type="EMBL" id="MEJ8859113.1"/>
    </source>
</evidence>
<dbReference type="EC" id="1.1.1.47" evidence="2"/>
<name>A0ABU8XGW5_9BURK</name>
<dbReference type="GO" id="GO:0047936">
    <property type="term" value="F:glucose 1-dehydrogenase [NAD(P)+] activity"/>
    <property type="evidence" value="ECO:0007669"/>
    <property type="project" value="UniProtKB-EC"/>
</dbReference>
<dbReference type="PRINTS" id="PR00080">
    <property type="entry name" value="SDRFAMILY"/>
</dbReference>
<dbReference type="Pfam" id="PF13561">
    <property type="entry name" value="adh_short_C2"/>
    <property type="match status" value="1"/>
</dbReference>
<dbReference type="PANTHER" id="PTHR42760:SF40">
    <property type="entry name" value="3-OXOACYL-[ACYL-CARRIER-PROTEIN] REDUCTASE, CHLOROPLASTIC"/>
    <property type="match status" value="1"/>
</dbReference>
<dbReference type="InterPro" id="IPR036291">
    <property type="entry name" value="NAD(P)-bd_dom_sf"/>
</dbReference>
<dbReference type="PRINTS" id="PR00081">
    <property type="entry name" value="GDHRDH"/>
</dbReference>
<comment type="caution">
    <text evidence="2">The sequence shown here is derived from an EMBL/GenBank/DDBJ whole genome shotgun (WGS) entry which is preliminary data.</text>
</comment>